<keyword evidence="3" id="KW-1185">Reference proteome</keyword>
<sequence>MSYIWAFIWAFLLIHMTTYVVSSMNGVAYEFGTATIIAVATTIALYIIGAVIPKPHVEQH</sequence>
<dbReference type="Pfam" id="PF11151">
    <property type="entry name" value="DUF2929"/>
    <property type="match status" value="1"/>
</dbReference>
<keyword evidence="1" id="KW-0472">Membrane</keyword>
<evidence type="ECO:0000256" key="1">
    <source>
        <dbReference type="SAM" id="Phobius"/>
    </source>
</evidence>
<keyword evidence="1" id="KW-1133">Transmembrane helix</keyword>
<keyword evidence="1" id="KW-0812">Transmembrane</keyword>
<gene>
    <name evidence="2" type="ORF">C4B60_02930</name>
</gene>
<evidence type="ECO:0000313" key="2">
    <source>
        <dbReference type="EMBL" id="PPA72346.1"/>
    </source>
</evidence>
<dbReference type="EMBL" id="PREZ01000001">
    <property type="protein sequence ID" value="PPA72346.1"/>
    <property type="molecule type" value="Genomic_DNA"/>
</dbReference>
<protein>
    <submittedName>
        <fullName evidence="2">DUF2929 domain-containing protein</fullName>
    </submittedName>
</protein>
<name>A0A2S5GH86_9BACL</name>
<reference evidence="2 3" key="1">
    <citation type="submission" date="2018-02" db="EMBL/GenBank/DDBJ databases">
        <title>Jeotgalibacillus proteolyticum sp. nov. a protease producing bacterium isolated from ocean sediments of Laizhou Bay.</title>
        <authorList>
            <person name="Li Y."/>
        </authorList>
    </citation>
    <scope>NUCLEOTIDE SEQUENCE [LARGE SCALE GENOMIC DNA]</scope>
    <source>
        <strain evidence="2 3">22-7</strain>
    </source>
</reference>
<dbReference type="InterPro" id="IPR021324">
    <property type="entry name" value="DUF2929"/>
</dbReference>
<dbReference type="RefSeq" id="WP_104056496.1">
    <property type="nucleotide sequence ID" value="NZ_PREZ01000001.1"/>
</dbReference>
<dbReference type="AlphaFoldDB" id="A0A2S5GH86"/>
<organism evidence="2 3">
    <name type="scientific">Jeotgalibacillus proteolyticus</name>
    <dbReference type="NCBI Taxonomy" id="2082395"/>
    <lineage>
        <taxon>Bacteria</taxon>
        <taxon>Bacillati</taxon>
        <taxon>Bacillota</taxon>
        <taxon>Bacilli</taxon>
        <taxon>Bacillales</taxon>
        <taxon>Caryophanaceae</taxon>
        <taxon>Jeotgalibacillus</taxon>
    </lineage>
</organism>
<comment type="caution">
    <text evidence="2">The sequence shown here is derived from an EMBL/GenBank/DDBJ whole genome shotgun (WGS) entry which is preliminary data.</text>
</comment>
<dbReference type="OrthoDB" id="2440739at2"/>
<feature type="transmembrane region" description="Helical" evidence="1">
    <location>
        <begin position="32"/>
        <end position="52"/>
    </location>
</feature>
<evidence type="ECO:0000313" key="3">
    <source>
        <dbReference type="Proteomes" id="UP000239047"/>
    </source>
</evidence>
<dbReference type="Proteomes" id="UP000239047">
    <property type="component" value="Unassembled WGS sequence"/>
</dbReference>
<proteinExistence type="predicted"/>
<accession>A0A2S5GH86</accession>